<evidence type="ECO:0000313" key="3">
    <source>
        <dbReference type="Proteomes" id="UP000789901"/>
    </source>
</evidence>
<comment type="caution">
    <text evidence="2">The sequence shown here is derived from an EMBL/GenBank/DDBJ whole genome shotgun (WGS) entry which is preliminary data.</text>
</comment>
<organism evidence="2 3">
    <name type="scientific">Gigaspora margarita</name>
    <dbReference type="NCBI Taxonomy" id="4874"/>
    <lineage>
        <taxon>Eukaryota</taxon>
        <taxon>Fungi</taxon>
        <taxon>Fungi incertae sedis</taxon>
        <taxon>Mucoromycota</taxon>
        <taxon>Glomeromycotina</taxon>
        <taxon>Glomeromycetes</taxon>
        <taxon>Diversisporales</taxon>
        <taxon>Gigasporaceae</taxon>
        <taxon>Gigaspora</taxon>
    </lineage>
</organism>
<feature type="chain" id="PRO_5046693705" evidence="1">
    <location>
        <begin position="16"/>
        <end position="77"/>
    </location>
</feature>
<evidence type="ECO:0000313" key="2">
    <source>
        <dbReference type="EMBL" id="CAG8819253.1"/>
    </source>
</evidence>
<gene>
    <name evidence="2" type="ORF">GMARGA_LOCUS27258</name>
</gene>
<name>A0ABN7W6L7_GIGMA</name>
<keyword evidence="1" id="KW-0732">Signal</keyword>
<protein>
    <submittedName>
        <fullName evidence="2">20443_t:CDS:1</fullName>
    </submittedName>
</protein>
<evidence type="ECO:0000256" key="1">
    <source>
        <dbReference type="SAM" id="SignalP"/>
    </source>
</evidence>
<reference evidence="2 3" key="1">
    <citation type="submission" date="2021-06" db="EMBL/GenBank/DDBJ databases">
        <authorList>
            <person name="Kallberg Y."/>
            <person name="Tangrot J."/>
            <person name="Rosling A."/>
        </authorList>
    </citation>
    <scope>NUCLEOTIDE SEQUENCE [LARGE SCALE GENOMIC DNA]</scope>
    <source>
        <strain evidence="2 3">120-4 pot B 10/14</strain>
    </source>
</reference>
<proteinExistence type="predicted"/>
<sequence>MQALRATFLFVSVSAGPAYMDGCSTWELEESYSGRNRYHPINNNLKYFAAITKVALSSWRRSLKMVGTGGPLRVDSG</sequence>
<accession>A0ABN7W6L7</accession>
<keyword evidence="3" id="KW-1185">Reference proteome</keyword>
<dbReference type="Proteomes" id="UP000789901">
    <property type="component" value="Unassembled WGS sequence"/>
</dbReference>
<feature type="signal peptide" evidence="1">
    <location>
        <begin position="1"/>
        <end position="15"/>
    </location>
</feature>
<dbReference type="EMBL" id="CAJVQB010033098">
    <property type="protein sequence ID" value="CAG8819253.1"/>
    <property type="molecule type" value="Genomic_DNA"/>
</dbReference>